<dbReference type="KEGG" id="ffu:CLAFUR5_09285"/>
<reference evidence="1" key="1">
    <citation type="submission" date="2021-12" db="EMBL/GenBank/DDBJ databases">
        <authorList>
            <person name="Zaccaron A."/>
            <person name="Stergiopoulos I."/>
        </authorList>
    </citation>
    <scope>NUCLEOTIDE SEQUENCE</scope>
    <source>
        <strain evidence="1">Race5_Kim</strain>
    </source>
</reference>
<sequence>MNPATVASRPLITSTISNEAERAALYRRCTGDELKKFVKDRTKSKFQSTGSSFQLDACLHLLQLDQQDLFPFTSLPRDLRLDIEEILLLPQPGERLHSQILATCKTIHVEAQGFLNRAVSSGSIHLLRIRSNQDSDGGPLTSCQKLNCKCKGGPSTTIRHGLSPAGNIRTLRRIDTELAAFCPLNATATRLLIDIRIEAPCVGASLQILRPDPKINRHLYLLATAIQSTAITTVDLRLTCSGYLDPSDAIFMLWPLSCLGPNIALTISSTDSEVVENLRVCQAESGGDTTALSRYLPIKAQADDLIRRVQEARLEKTGVQFLPANLGASFNGSTAYIAVSDIRDRHPAPESCIRDNVTRAANLMANERLKQLAERVNEVLG</sequence>
<dbReference type="RefSeq" id="XP_047766401.1">
    <property type="nucleotide sequence ID" value="XM_047908433.1"/>
</dbReference>
<name>A0A9Q8PGF0_PASFU</name>
<accession>A0A9Q8PGF0</accession>
<evidence type="ECO:0000313" key="2">
    <source>
        <dbReference type="Proteomes" id="UP000756132"/>
    </source>
</evidence>
<dbReference type="GeneID" id="71989163"/>
<reference evidence="1" key="2">
    <citation type="journal article" date="2022" name="Microb. Genom.">
        <title>A chromosome-scale genome assembly of the tomato pathogen Cladosporium fulvum reveals a compartmentalized genome architecture and the presence of a dispensable chromosome.</title>
        <authorList>
            <person name="Zaccaron A.Z."/>
            <person name="Chen L.H."/>
            <person name="Samaras A."/>
            <person name="Stergiopoulos I."/>
        </authorList>
    </citation>
    <scope>NUCLEOTIDE SEQUENCE</scope>
    <source>
        <strain evidence="1">Race5_Kim</strain>
    </source>
</reference>
<dbReference type="AlphaFoldDB" id="A0A9Q8PGF0"/>
<dbReference type="EMBL" id="CP090171">
    <property type="protein sequence ID" value="UJO22035.1"/>
    <property type="molecule type" value="Genomic_DNA"/>
</dbReference>
<gene>
    <name evidence="1" type="ORF">CLAFUR5_09285</name>
</gene>
<organism evidence="1 2">
    <name type="scientific">Passalora fulva</name>
    <name type="common">Tomato leaf mold</name>
    <name type="synonym">Cladosporium fulvum</name>
    <dbReference type="NCBI Taxonomy" id="5499"/>
    <lineage>
        <taxon>Eukaryota</taxon>
        <taxon>Fungi</taxon>
        <taxon>Dikarya</taxon>
        <taxon>Ascomycota</taxon>
        <taxon>Pezizomycotina</taxon>
        <taxon>Dothideomycetes</taxon>
        <taxon>Dothideomycetidae</taxon>
        <taxon>Mycosphaerellales</taxon>
        <taxon>Mycosphaerellaceae</taxon>
        <taxon>Fulvia</taxon>
    </lineage>
</organism>
<protein>
    <submittedName>
        <fullName evidence="1">Uncharacterized protein</fullName>
    </submittedName>
</protein>
<proteinExistence type="predicted"/>
<keyword evidence="2" id="KW-1185">Reference proteome</keyword>
<evidence type="ECO:0000313" key="1">
    <source>
        <dbReference type="EMBL" id="UJO22035.1"/>
    </source>
</evidence>
<dbReference type="Proteomes" id="UP000756132">
    <property type="component" value="Chromosome 9"/>
</dbReference>